<dbReference type="InterPro" id="IPR024072">
    <property type="entry name" value="DHFR-like_dom_sf"/>
</dbReference>
<evidence type="ECO:0000259" key="5">
    <source>
        <dbReference type="Pfam" id="PF01872"/>
    </source>
</evidence>
<comment type="pathway">
    <text evidence="1">Cofactor biosynthesis; riboflavin biosynthesis.</text>
</comment>
<dbReference type="InterPro" id="IPR050765">
    <property type="entry name" value="Riboflavin_Biosynth_HTPR"/>
</dbReference>
<dbReference type="GO" id="GO:0008703">
    <property type="term" value="F:5-amino-6-(5-phosphoribosylamino)uracil reductase activity"/>
    <property type="evidence" value="ECO:0007669"/>
    <property type="project" value="InterPro"/>
</dbReference>
<reference evidence="6" key="1">
    <citation type="submission" date="2021-12" db="EMBL/GenBank/DDBJ databases">
        <title>Draft genome sequence of Corynebacterium ammoniagenes strain T-723.</title>
        <authorList>
            <person name="Matsuzawa M."/>
            <person name="Hiratani M."/>
            <person name="Abe I."/>
            <person name="Tsuji Y."/>
            <person name="Nakamura J."/>
        </authorList>
    </citation>
    <scope>NUCLEOTIDE SEQUENCE</scope>
    <source>
        <strain evidence="6">T-723</strain>
    </source>
</reference>
<evidence type="ECO:0000256" key="1">
    <source>
        <dbReference type="ARBA" id="ARBA00005104"/>
    </source>
</evidence>
<dbReference type="Gene3D" id="3.40.430.10">
    <property type="entry name" value="Dihydrofolate Reductase, subunit A"/>
    <property type="match status" value="1"/>
</dbReference>
<dbReference type="GO" id="GO:0009231">
    <property type="term" value="P:riboflavin biosynthetic process"/>
    <property type="evidence" value="ECO:0007669"/>
    <property type="project" value="InterPro"/>
</dbReference>
<evidence type="ECO:0000313" key="7">
    <source>
        <dbReference type="Proteomes" id="UP001054925"/>
    </source>
</evidence>
<dbReference type="InterPro" id="IPR002734">
    <property type="entry name" value="RibDG_C"/>
</dbReference>
<organism evidence="6 7">
    <name type="scientific">Corynebacterium ammoniagenes</name>
    <name type="common">Brevibacterium ammoniagenes</name>
    <dbReference type="NCBI Taxonomy" id="1697"/>
    <lineage>
        <taxon>Bacteria</taxon>
        <taxon>Bacillati</taxon>
        <taxon>Actinomycetota</taxon>
        <taxon>Actinomycetes</taxon>
        <taxon>Mycobacteriales</taxon>
        <taxon>Corynebacteriaceae</taxon>
        <taxon>Corynebacterium</taxon>
    </lineage>
</organism>
<dbReference type="Proteomes" id="UP001054925">
    <property type="component" value="Unassembled WGS sequence"/>
</dbReference>
<evidence type="ECO:0000256" key="2">
    <source>
        <dbReference type="ARBA" id="ARBA00022857"/>
    </source>
</evidence>
<dbReference type="AlphaFoldDB" id="A0AAV5G530"/>
<dbReference type="SUPFAM" id="SSF53597">
    <property type="entry name" value="Dihydrofolate reductase-like"/>
    <property type="match status" value="1"/>
</dbReference>
<dbReference type="PANTHER" id="PTHR38011">
    <property type="entry name" value="DIHYDROFOLATE REDUCTASE FAMILY PROTEIN (AFU_ORTHOLOGUE AFUA_8G06820)"/>
    <property type="match status" value="1"/>
</dbReference>
<comment type="caution">
    <text evidence="6">The sequence shown here is derived from an EMBL/GenBank/DDBJ whole genome shotgun (WGS) entry which is preliminary data.</text>
</comment>
<dbReference type="Pfam" id="PF01872">
    <property type="entry name" value="RibD_C"/>
    <property type="match status" value="1"/>
</dbReference>
<name>A0AAV5G530_CORAM</name>
<dbReference type="PANTHER" id="PTHR38011:SF7">
    <property type="entry name" value="2,5-DIAMINO-6-RIBOSYLAMINO-4(3H)-PYRIMIDINONE 5'-PHOSPHATE REDUCTASE"/>
    <property type="match status" value="1"/>
</dbReference>
<accession>A0AAV5G530</accession>
<proteinExistence type="predicted"/>
<evidence type="ECO:0000256" key="4">
    <source>
        <dbReference type="SAM" id="MobiDB-lite"/>
    </source>
</evidence>
<protein>
    <recommendedName>
        <fullName evidence="5">Bacterial bifunctional deaminase-reductase C-terminal domain-containing protein</fullName>
    </recommendedName>
</protein>
<feature type="region of interest" description="Disordered" evidence="4">
    <location>
        <begin position="1"/>
        <end position="29"/>
    </location>
</feature>
<dbReference type="EMBL" id="BQKK01000001">
    <property type="protein sequence ID" value="GJN42356.1"/>
    <property type="molecule type" value="Genomic_DNA"/>
</dbReference>
<sequence length="251" mass="26338">MTDQSFTPLPASSPDASDIIGPDPSSDKPHVRFVEVSTLSGSATLFGNSQAMGNDADTALFLGLRERADVIVVGSGTVSIEDYGGAQPTKERPTPAPIAVVTNSFNVDPQSKFVTEAITPPLVIANDKSMNSPEYAEKREALRQAGLEFINSGTGSANEIVQALSAKGLNKIVCEGGPGIFGLFIADHALDQMYLTLDPKLTGNVERTLVSDKAISAIGGSSEGTIDFTLEKVAVDTDSTVFLRYAVVPTT</sequence>
<keyword evidence="2" id="KW-0521">NADP</keyword>
<evidence type="ECO:0000313" key="6">
    <source>
        <dbReference type="EMBL" id="GJN42356.1"/>
    </source>
</evidence>
<evidence type="ECO:0000256" key="3">
    <source>
        <dbReference type="ARBA" id="ARBA00023002"/>
    </source>
</evidence>
<gene>
    <name evidence="6" type="ORF">CAT723_08350</name>
</gene>
<keyword evidence="3" id="KW-0560">Oxidoreductase</keyword>
<dbReference type="RefSeq" id="WP_236163684.1">
    <property type="nucleotide sequence ID" value="NZ_BQKK01000001.1"/>
</dbReference>
<feature type="domain" description="Bacterial bifunctional deaminase-reductase C-terminal" evidence="5">
    <location>
        <begin position="41"/>
        <end position="232"/>
    </location>
</feature>